<evidence type="ECO:0000313" key="3">
    <source>
        <dbReference type="Proteomes" id="UP000812267"/>
    </source>
</evidence>
<dbReference type="InterPro" id="IPR059214">
    <property type="entry name" value="MSC_0882-like"/>
</dbReference>
<dbReference type="NCBIfam" id="NF045846">
    <property type="entry name" value="MSC0882_dom"/>
    <property type="match status" value="1"/>
</dbReference>
<dbReference type="Proteomes" id="UP000812267">
    <property type="component" value="Unassembled WGS sequence"/>
</dbReference>
<name>A0ABS6DS42_9MOLU</name>
<gene>
    <name evidence="2" type="ORF">KQ878_03015</name>
</gene>
<keyword evidence="3" id="KW-1185">Reference proteome</keyword>
<keyword evidence="1" id="KW-0812">Transmembrane</keyword>
<feature type="transmembrane region" description="Helical" evidence="1">
    <location>
        <begin position="198"/>
        <end position="217"/>
    </location>
</feature>
<dbReference type="EMBL" id="JAHMHK010000005">
    <property type="protein sequence ID" value="MBU4693837.1"/>
    <property type="molecule type" value="Genomic_DNA"/>
</dbReference>
<reference evidence="2" key="1">
    <citation type="submission" date="2021-06" db="EMBL/GenBank/DDBJ databases">
        <title>Novel Mycoplasma species detected in California sea lions (Zalophus californianus) from the USA.</title>
        <authorList>
            <person name="Volokhov D.V."/>
            <person name="Furtak V.A."/>
            <person name="Zagorodnyaya T.A."/>
        </authorList>
    </citation>
    <scope>NUCLEOTIDE SEQUENCE [LARGE SCALE GENOMIC DNA]</scope>
    <source>
        <strain evidence="2">CSL 4779</strain>
    </source>
</reference>
<comment type="caution">
    <text evidence="2">The sequence shown here is derived from an EMBL/GenBank/DDBJ whole genome shotgun (WGS) entry which is preliminary data.</text>
</comment>
<evidence type="ECO:0000313" key="2">
    <source>
        <dbReference type="EMBL" id="MBU4693837.1"/>
    </source>
</evidence>
<proteinExistence type="predicted"/>
<feature type="transmembrane region" description="Helical" evidence="1">
    <location>
        <begin position="51"/>
        <end position="70"/>
    </location>
</feature>
<keyword evidence="1" id="KW-0472">Membrane</keyword>
<feature type="transmembrane region" description="Helical" evidence="1">
    <location>
        <begin position="82"/>
        <end position="101"/>
    </location>
</feature>
<sequence length="290" mass="33473">MKWKPINDTSTIEIVKSSNDQNLEGKIVRDPKNQISPRPFRVIRTEKNIKTINMTICFTIMTAAIIFFVLAYLKVGPFVESYWGYLIAFGITAGIFLALGIKNMIENIQWSNTVKRYREALELGDKTSSNTFHLAYRRIVLKGVDLTWCLIFVLTYLGLVTAIVYGIYSKGITEINYEPTFKLKLNWKEILDNGFGNTPLFCLISTIVMALLIGFYVTMKLIDKKRLADLGDFLGERSVDIHEQIENSRRDRNKLWMRAYLVIVFLTILLPLALLTVAIWRMIVKRKKQL</sequence>
<keyword evidence="1" id="KW-1133">Transmembrane helix</keyword>
<protein>
    <submittedName>
        <fullName evidence="2">Uncharacterized protein</fullName>
    </submittedName>
</protein>
<accession>A0ABS6DS42</accession>
<feature type="transmembrane region" description="Helical" evidence="1">
    <location>
        <begin position="146"/>
        <end position="168"/>
    </location>
</feature>
<organism evidence="2 3">
    <name type="scientific">Mycoplasma zalophidermidis</name>
    <dbReference type="NCBI Taxonomy" id="398174"/>
    <lineage>
        <taxon>Bacteria</taxon>
        <taxon>Bacillati</taxon>
        <taxon>Mycoplasmatota</taxon>
        <taxon>Mollicutes</taxon>
        <taxon>Mycoplasmataceae</taxon>
        <taxon>Mycoplasma</taxon>
    </lineage>
</organism>
<feature type="transmembrane region" description="Helical" evidence="1">
    <location>
        <begin position="259"/>
        <end position="283"/>
    </location>
</feature>
<dbReference type="RefSeq" id="WP_216505689.1">
    <property type="nucleotide sequence ID" value="NZ_JAHMHJ010000006.1"/>
</dbReference>
<evidence type="ECO:0000256" key="1">
    <source>
        <dbReference type="SAM" id="Phobius"/>
    </source>
</evidence>